<dbReference type="HOGENOM" id="CLU_2924020_0_0_1"/>
<keyword evidence="2" id="KW-1185">Reference proteome</keyword>
<gene>
    <name evidence="1" type="ORF">SCLCIDRAFT_1212857</name>
</gene>
<reference evidence="2" key="2">
    <citation type="submission" date="2015-01" db="EMBL/GenBank/DDBJ databases">
        <title>Evolutionary Origins and Diversification of the Mycorrhizal Mutualists.</title>
        <authorList>
            <consortium name="DOE Joint Genome Institute"/>
            <consortium name="Mycorrhizal Genomics Consortium"/>
            <person name="Kohler A."/>
            <person name="Kuo A."/>
            <person name="Nagy L.G."/>
            <person name="Floudas D."/>
            <person name="Copeland A."/>
            <person name="Barry K.W."/>
            <person name="Cichocki N."/>
            <person name="Veneault-Fourrey C."/>
            <person name="LaButti K."/>
            <person name="Lindquist E.A."/>
            <person name="Lipzen A."/>
            <person name="Lundell T."/>
            <person name="Morin E."/>
            <person name="Murat C."/>
            <person name="Riley R."/>
            <person name="Ohm R."/>
            <person name="Sun H."/>
            <person name="Tunlid A."/>
            <person name="Henrissat B."/>
            <person name="Grigoriev I.V."/>
            <person name="Hibbett D.S."/>
            <person name="Martin F."/>
        </authorList>
    </citation>
    <scope>NUCLEOTIDE SEQUENCE [LARGE SCALE GENOMIC DNA]</scope>
    <source>
        <strain evidence="2">Foug A</strain>
    </source>
</reference>
<proteinExistence type="predicted"/>
<dbReference type="InParanoid" id="A0A0C3E8R5"/>
<accession>A0A0C3E8R5</accession>
<evidence type="ECO:0000313" key="2">
    <source>
        <dbReference type="Proteomes" id="UP000053989"/>
    </source>
</evidence>
<name>A0A0C3E8R5_9AGAM</name>
<dbReference type="EMBL" id="KN822026">
    <property type="protein sequence ID" value="KIM64784.1"/>
    <property type="molecule type" value="Genomic_DNA"/>
</dbReference>
<evidence type="ECO:0000313" key="1">
    <source>
        <dbReference type="EMBL" id="KIM64784.1"/>
    </source>
</evidence>
<organism evidence="1 2">
    <name type="scientific">Scleroderma citrinum Foug A</name>
    <dbReference type="NCBI Taxonomy" id="1036808"/>
    <lineage>
        <taxon>Eukaryota</taxon>
        <taxon>Fungi</taxon>
        <taxon>Dikarya</taxon>
        <taxon>Basidiomycota</taxon>
        <taxon>Agaricomycotina</taxon>
        <taxon>Agaricomycetes</taxon>
        <taxon>Agaricomycetidae</taxon>
        <taxon>Boletales</taxon>
        <taxon>Sclerodermatineae</taxon>
        <taxon>Sclerodermataceae</taxon>
        <taxon>Scleroderma</taxon>
    </lineage>
</organism>
<reference evidence="1 2" key="1">
    <citation type="submission" date="2014-04" db="EMBL/GenBank/DDBJ databases">
        <authorList>
            <consortium name="DOE Joint Genome Institute"/>
            <person name="Kuo A."/>
            <person name="Kohler A."/>
            <person name="Nagy L.G."/>
            <person name="Floudas D."/>
            <person name="Copeland A."/>
            <person name="Barry K.W."/>
            <person name="Cichocki N."/>
            <person name="Veneault-Fourrey C."/>
            <person name="LaButti K."/>
            <person name="Lindquist E.A."/>
            <person name="Lipzen A."/>
            <person name="Lundell T."/>
            <person name="Morin E."/>
            <person name="Murat C."/>
            <person name="Sun H."/>
            <person name="Tunlid A."/>
            <person name="Henrissat B."/>
            <person name="Grigoriev I.V."/>
            <person name="Hibbett D.S."/>
            <person name="Martin F."/>
            <person name="Nordberg H.P."/>
            <person name="Cantor M.N."/>
            <person name="Hua S.X."/>
        </authorList>
    </citation>
    <scope>NUCLEOTIDE SEQUENCE [LARGE SCALE GENOMIC DNA]</scope>
    <source>
        <strain evidence="1 2">Foug A</strain>
    </source>
</reference>
<protein>
    <submittedName>
        <fullName evidence="1">Uncharacterized protein</fullName>
    </submittedName>
</protein>
<dbReference type="Proteomes" id="UP000053989">
    <property type="component" value="Unassembled WGS sequence"/>
</dbReference>
<dbReference type="AlphaFoldDB" id="A0A0C3E8R5"/>
<sequence length="61" mass="7117">MLRLRGRNADEALTHGKVYLSIRRLHPGWRPQAWRTPEKATYLLLTSNKAQVYSWAKLALL</sequence>